<dbReference type="SUPFAM" id="SSF53098">
    <property type="entry name" value="Ribonuclease H-like"/>
    <property type="match status" value="1"/>
</dbReference>
<protein>
    <submittedName>
        <fullName evidence="2">Putative AC transposase</fullName>
    </submittedName>
</protein>
<dbReference type="EMBL" id="KE343691">
    <property type="protein sequence ID" value="EXB38352.1"/>
    <property type="molecule type" value="Genomic_DNA"/>
</dbReference>
<keyword evidence="3" id="KW-1185">Reference proteome</keyword>
<gene>
    <name evidence="2" type="ORF">L484_008010</name>
</gene>
<name>W9QU01_9ROSA</name>
<feature type="domain" description="HAT C-terminal dimerisation" evidence="1">
    <location>
        <begin position="178"/>
        <end position="261"/>
    </location>
</feature>
<organism evidence="2 3">
    <name type="scientific">Morus notabilis</name>
    <dbReference type="NCBI Taxonomy" id="981085"/>
    <lineage>
        <taxon>Eukaryota</taxon>
        <taxon>Viridiplantae</taxon>
        <taxon>Streptophyta</taxon>
        <taxon>Embryophyta</taxon>
        <taxon>Tracheophyta</taxon>
        <taxon>Spermatophyta</taxon>
        <taxon>Magnoliopsida</taxon>
        <taxon>eudicotyledons</taxon>
        <taxon>Gunneridae</taxon>
        <taxon>Pentapetalae</taxon>
        <taxon>rosids</taxon>
        <taxon>fabids</taxon>
        <taxon>Rosales</taxon>
        <taxon>Moraceae</taxon>
        <taxon>Moreae</taxon>
        <taxon>Morus</taxon>
    </lineage>
</organism>
<proteinExistence type="predicted"/>
<dbReference type="InterPro" id="IPR008906">
    <property type="entry name" value="HATC_C_dom"/>
</dbReference>
<dbReference type="AlphaFoldDB" id="W9QU01"/>
<dbReference type="eggNOG" id="KOG1121">
    <property type="taxonomic scope" value="Eukaryota"/>
</dbReference>
<dbReference type="InterPro" id="IPR052035">
    <property type="entry name" value="ZnF_BED_domain_contain"/>
</dbReference>
<dbReference type="GO" id="GO:0046983">
    <property type="term" value="F:protein dimerization activity"/>
    <property type="evidence" value="ECO:0007669"/>
    <property type="project" value="InterPro"/>
</dbReference>
<dbReference type="Pfam" id="PF05699">
    <property type="entry name" value="Dimer_Tnp_hAT"/>
    <property type="match status" value="1"/>
</dbReference>
<dbReference type="InterPro" id="IPR012337">
    <property type="entry name" value="RNaseH-like_sf"/>
</dbReference>
<accession>W9QU01</accession>
<sequence length="485" mass="55430">MAGLAEREYQRIGRSDPKEIDPYFFQKFDSEGLKEMHSSITAIRNAVKYVKSSLARLQKFKDCVKQEKVEYKGSLVLDVPTRWNSTYIMLDVAIKFQKAFDRYEEEDEKFLGYFLEEDGGKRKVGPPMEEDWANAKGLIMKKIEKWQQIHPKNDMFKQSMSCLSQFFKQRGDYMEKNDLDRYLVDENVNPLTHDFDILEWWKDNSKKFKVLSQIARDVLAVQVSTVASESAFSTGGRILDPFRSSLNPKMVEALVCTQNWLKSTHDSIQVKDYLDDLETYENLAAGGGRFVGSGGEESGHHRRQCSGQNQVVLLVPFFSSLRSESIGTGITSIGHQTAKISRSEVFEIFQNFDRRVWQRPAELAAARHQSGLSSMRAFQPAGRGVENGRRNLPRMCTAVRVEGERNGKENEQGKRRRLNADFAKQLRDYGDDSQLNISGEEAWRRRVAMSGALLRSLSSPSSGDMFIIKKSETGMETIVMLRRKG</sequence>
<evidence type="ECO:0000313" key="3">
    <source>
        <dbReference type="Proteomes" id="UP000030645"/>
    </source>
</evidence>
<reference evidence="3" key="1">
    <citation type="submission" date="2013-01" db="EMBL/GenBank/DDBJ databases">
        <title>Draft Genome Sequence of a Mulberry Tree, Morus notabilis C.K. Schneid.</title>
        <authorList>
            <person name="He N."/>
            <person name="Zhao S."/>
        </authorList>
    </citation>
    <scope>NUCLEOTIDE SEQUENCE</scope>
</reference>
<dbReference type="Proteomes" id="UP000030645">
    <property type="component" value="Unassembled WGS sequence"/>
</dbReference>
<evidence type="ECO:0000313" key="2">
    <source>
        <dbReference type="EMBL" id="EXB38352.1"/>
    </source>
</evidence>
<evidence type="ECO:0000259" key="1">
    <source>
        <dbReference type="Pfam" id="PF05699"/>
    </source>
</evidence>
<dbReference type="PANTHER" id="PTHR46481">
    <property type="entry name" value="ZINC FINGER BED DOMAIN-CONTAINING PROTEIN 4"/>
    <property type="match status" value="1"/>
</dbReference>
<dbReference type="PANTHER" id="PTHR46481:SF7">
    <property type="entry name" value="ZINC FINGER BED DOMAIN-CONTAINING PROTEIN RICESLEEPER 2-LIKE"/>
    <property type="match status" value="1"/>
</dbReference>